<dbReference type="PROSITE" id="PS01306">
    <property type="entry name" value="UPF0054"/>
    <property type="match status" value="1"/>
</dbReference>
<dbReference type="Pfam" id="PF02130">
    <property type="entry name" value="YbeY"/>
    <property type="match status" value="1"/>
</dbReference>
<keyword evidence="2 7" id="KW-0540">Nuclease</keyword>
<keyword evidence="6 7" id="KW-0862">Zinc</keyword>
<keyword evidence="7" id="KW-0690">Ribosome biogenesis</keyword>
<reference evidence="8 9" key="1">
    <citation type="submission" date="2014-06" db="EMBL/GenBank/DDBJ databases">
        <title>The genome of the endonuclear symbiont Nucleicultrix amoebiphila.</title>
        <authorList>
            <person name="Schulz F."/>
            <person name="Horn M."/>
        </authorList>
    </citation>
    <scope>NUCLEOTIDE SEQUENCE [LARGE SCALE GENOMIC DNA]</scope>
    <source>
        <strain evidence="8 9">FS5</strain>
    </source>
</reference>
<comment type="cofactor">
    <cofactor evidence="7">
        <name>Zn(2+)</name>
        <dbReference type="ChEBI" id="CHEBI:29105"/>
    </cofactor>
    <text evidence="7">Binds 1 zinc ion.</text>
</comment>
<dbReference type="GO" id="GO:0005737">
    <property type="term" value="C:cytoplasm"/>
    <property type="evidence" value="ECO:0007669"/>
    <property type="project" value="UniProtKB-SubCell"/>
</dbReference>
<feature type="binding site" evidence="7">
    <location>
        <position position="130"/>
    </location>
    <ligand>
        <name>Zn(2+)</name>
        <dbReference type="ChEBI" id="CHEBI:29105"/>
        <note>catalytic</note>
    </ligand>
</feature>
<evidence type="ECO:0000313" key="8">
    <source>
        <dbReference type="EMBL" id="ARN84509.1"/>
    </source>
</evidence>
<keyword evidence="5 7" id="KW-0378">Hydrolase</keyword>
<evidence type="ECO:0000256" key="1">
    <source>
        <dbReference type="ARBA" id="ARBA00010875"/>
    </source>
</evidence>
<comment type="subcellular location">
    <subcellularLocation>
        <location evidence="7">Cytoplasm</location>
    </subcellularLocation>
</comment>
<feature type="binding site" evidence="7">
    <location>
        <position position="120"/>
    </location>
    <ligand>
        <name>Zn(2+)</name>
        <dbReference type="ChEBI" id="CHEBI:29105"/>
        <note>catalytic</note>
    </ligand>
</feature>
<keyword evidence="9" id="KW-1185">Reference proteome</keyword>
<sequence length="164" mass="18968">MACDDEKWSVVINDYEAIIQSRIRCVLEQVVPWLKNVEVSVYLTNNVNVQRLNKDYRHKDHPTNVLSFGVLNRPLKAGDLKNSKEPFFLGDVVLSYGVIQQEALEQNKNILDHLSHLLVHGVLHLLGYDHEDREDAENMENLEIDILKKFSIKNPYECRGEVTI</sequence>
<feature type="binding site" evidence="7">
    <location>
        <position position="124"/>
    </location>
    <ligand>
        <name>Zn(2+)</name>
        <dbReference type="ChEBI" id="CHEBI:29105"/>
        <note>catalytic</note>
    </ligand>
</feature>
<dbReference type="EMBL" id="CP008743">
    <property type="protein sequence ID" value="ARN84509.1"/>
    <property type="molecule type" value="Genomic_DNA"/>
</dbReference>
<dbReference type="InterPro" id="IPR002036">
    <property type="entry name" value="YbeY"/>
</dbReference>
<evidence type="ECO:0000256" key="6">
    <source>
        <dbReference type="ARBA" id="ARBA00022833"/>
    </source>
</evidence>
<name>A0A1W6N3Z6_9PROT</name>
<keyword evidence="4 7" id="KW-0255">Endonuclease</keyword>
<dbReference type="PANTHER" id="PTHR46986:SF1">
    <property type="entry name" value="ENDORIBONUCLEASE YBEY, CHLOROPLASTIC"/>
    <property type="match status" value="1"/>
</dbReference>
<dbReference type="KEGG" id="naf:GQ61_03315"/>
<dbReference type="EC" id="3.1.-.-" evidence="7"/>
<dbReference type="HAMAP" id="MF_00009">
    <property type="entry name" value="Endoribonucl_YbeY"/>
    <property type="match status" value="1"/>
</dbReference>
<dbReference type="Gene3D" id="3.40.390.30">
    <property type="entry name" value="Metalloproteases ('zincins'), catalytic domain"/>
    <property type="match status" value="1"/>
</dbReference>
<dbReference type="AlphaFoldDB" id="A0A1W6N3Z6"/>
<dbReference type="PANTHER" id="PTHR46986">
    <property type="entry name" value="ENDORIBONUCLEASE YBEY, CHLOROPLASTIC"/>
    <property type="match status" value="1"/>
</dbReference>
<evidence type="ECO:0000256" key="4">
    <source>
        <dbReference type="ARBA" id="ARBA00022759"/>
    </source>
</evidence>
<dbReference type="InterPro" id="IPR023091">
    <property type="entry name" value="MetalPrtase_cat_dom_sf_prd"/>
</dbReference>
<evidence type="ECO:0000256" key="3">
    <source>
        <dbReference type="ARBA" id="ARBA00022723"/>
    </source>
</evidence>
<evidence type="ECO:0000256" key="7">
    <source>
        <dbReference type="HAMAP-Rule" id="MF_00009"/>
    </source>
</evidence>
<keyword evidence="7" id="KW-0963">Cytoplasm</keyword>
<proteinExistence type="inferred from homology"/>
<dbReference type="STRING" id="1414854.GQ61_03315"/>
<dbReference type="SUPFAM" id="SSF55486">
    <property type="entry name" value="Metalloproteases ('zincins'), catalytic domain"/>
    <property type="match status" value="1"/>
</dbReference>
<evidence type="ECO:0000256" key="5">
    <source>
        <dbReference type="ARBA" id="ARBA00022801"/>
    </source>
</evidence>
<dbReference type="Proteomes" id="UP000237351">
    <property type="component" value="Chromosome"/>
</dbReference>
<dbReference type="NCBIfam" id="TIGR00043">
    <property type="entry name" value="rRNA maturation RNase YbeY"/>
    <property type="match status" value="1"/>
</dbReference>
<protein>
    <recommendedName>
        <fullName evidence="7">Endoribonuclease YbeY</fullName>
        <ecNumber evidence="7">3.1.-.-</ecNumber>
    </recommendedName>
</protein>
<dbReference type="GO" id="GO:0006364">
    <property type="term" value="P:rRNA processing"/>
    <property type="evidence" value="ECO:0007669"/>
    <property type="project" value="UniProtKB-UniRule"/>
</dbReference>
<organism evidence="8 9">
    <name type="scientific">Candidatus Nucleicultrix amoebiphila FS5</name>
    <dbReference type="NCBI Taxonomy" id="1414854"/>
    <lineage>
        <taxon>Bacteria</taxon>
        <taxon>Pseudomonadati</taxon>
        <taxon>Pseudomonadota</taxon>
        <taxon>Alphaproteobacteria</taxon>
        <taxon>Holosporales</taxon>
        <taxon>Candidatus Nucleicultricaceae</taxon>
        <taxon>Candidatus Nucleicultrix</taxon>
    </lineage>
</organism>
<evidence type="ECO:0000256" key="2">
    <source>
        <dbReference type="ARBA" id="ARBA00022722"/>
    </source>
</evidence>
<evidence type="ECO:0000313" key="9">
    <source>
        <dbReference type="Proteomes" id="UP000237351"/>
    </source>
</evidence>
<dbReference type="GO" id="GO:0004521">
    <property type="term" value="F:RNA endonuclease activity"/>
    <property type="evidence" value="ECO:0007669"/>
    <property type="project" value="UniProtKB-UniRule"/>
</dbReference>
<dbReference type="GO" id="GO:0008270">
    <property type="term" value="F:zinc ion binding"/>
    <property type="evidence" value="ECO:0007669"/>
    <property type="project" value="UniProtKB-UniRule"/>
</dbReference>
<accession>A0A1W6N3Z6</accession>
<keyword evidence="7" id="KW-0698">rRNA processing</keyword>
<dbReference type="InterPro" id="IPR020549">
    <property type="entry name" value="YbeY_CS"/>
</dbReference>
<dbReference type="GO" id="GO:0004222">
    <property type="term" value="F:metalloendopeptidase activity"/>
    <property type="evidence" value="ECO:0007669"/>
    <property type="project" value="InterPro"/>
</dbReference>
<keyword evidence="3 7" id="KW-0479">Metal-binding</keyword>
<comment type="similarity">
    <text evidence="1 7">Belongs to the endoribonuclease YbeY family.</text>
</comment>
<comment type="function">
    <text evidence="7">Single strand-specific metallo-endoribonuclease involved in late-stage 70S ribosome quality control and in maturation of the 3' terminus of the 16S rRNA.</text>
</comment>
<gene>
    <name evidence="7" type="primary">ybeY</name>
    <name evidence="8" type="ORF">GQ61_03315</name>
</gene>